<evidence type="ECO:0000313" key="5">
    <source>
        <dbReference type="Proteomes" id="UP000603352"/>
    </source>
</evidence>
<dbReference type="PANTHER" id="PTHR13789">
    <property type="entry name" value="MONOOXYGENASE"/>
    <property type="match status" value="1"/>
</dbReference>
<dbReference type="InterPro" id="IPR036188">
    <property type="entry name" value="FAD/NAD-bd_sf"/>
</dbReference>
<dbReference type="SUPFAM" id="SSF51905">
    <property type="entry name" value="FAD/NAD(P)-binding domain"/>
    <property type="match status" value="1"/>
</dbReference>
<dbReference type="Pfam" id="PF01494">
    <property type="entry name" value="FAD_binding_3"/>
    <property type="match status" value="1"/>
</dbReference>
<reference evidence="5" key="1">
    <citation type="journal article" date="2019" name="Int. J. Syst. Evol. Microbiol.">
        <title>The Global Catalogue of Microorganisms (GCM) 10K type strain sequencing project: providing services to taxonomists for standard genome sequencing and annotation.</title>
        <authorList>
            <consortium name="The Broad Institute Genomics Platform"/>
            <consortium name="The Broad Institute Genome Sequencing Center for Infectious Disease"/>
            <person name="Wu L."/>
            <person name="Ma J."/>
        </authorList>
    </citation>
    <scope>NUCLEOTIDE SEQUENCE [LARGE SCALE GENOMIC DNA]</scope>
    <source>
        <strain evidence="5">CGMCC 1.10188</strain>
    </source>
</reference>
<dbReference type="RefSeq" id="WP_188579697.1">
    <property type="nucleotide sequence ID" value="NZ_BMDZ01000040.1"/>
</dbReference>
<sequence length="435" mass="47052">MKVIIIGAGIGGLTAALSLHAAGIETMVYEAVPEVRPLGVGINLLPHAVRELTELGLTDEMARIGVATSALIYTNKLGQEIWREARGLDAGYHWPQYSIHRGHLQMLLFDVARARLGADRVLCDHAAARVSTDAQGMARVDLVSRATGAARGHDTADLIIAADGIHSAVRAQFHPDEGLPKWNGRILWRGVSEAAPYLDGRTMVMAGHQDQKFVCYPIDPALAAEGRSLINWIAELNLPDRKLEREDWNRPGMLDDFLPAFAGWDFGWLDVPSIIRQAVRVFEFPMVDRDPLNGWTHGRVTLMGDAAHPMYPIGSNGASQAILDARMLVWRLAGAAAGGGDIDAVLAAYEAERRPATARIVLANRANGPEKVMQLVEERAPEGFTAIDAVLPAAELTGIIGDYKHIAGFDKDALNARPSLHPVAVRGADTVLSHS</sequence>
<dbReference type="PANTHER" id="PTHR13789:SF268">
    <property type="entry name" value="5-METHYLPHENAZINE-1-CARBOXYLATE 1-MONOOXYGENASE"/>
    <property type="match status" value="1"/>
</dbReference>
<organism evidence="4 5">
    <name type="scientific">Tistrella bauzanensis</name>
    <dbReference type="NCBI Taxonomy" id="657419"/>
    <lineage>
        <taxon>Bacteria</taxon>
        <taxon>Pseudomonadati</taxon>
        <taxon>Pseudomonadota</taxon>
        <taxon>Alphaproteobacteria</taxon>
        <taxon>Geminicoccales</taxon>
        <taxon>Geminicoccaceae</taxon>
        <taxon>Tistrella</taxon>
    </lineage>
</organism>
<accession>A0ABQ1IPD8</accession>
<dbReference type="NCBIfam" id="NF005720">
    <property type="entry name" value="PRK07538.1"/>
    <property type="match status" value="1"/>
</dbReference>
<comment type="caution">
    <text evidence="4">The sequence shown here is derived from an EMBL/GenBank/DDBJ whole genome shotgun (WGS) entry which is preliminary data.</text>
</comment>
<dbReference type="Gene3D" id="3.50.50.60">
    <property type="entry name" value="FAD/NAD(P)-binding domain"/>
    <property type="match status" value="1"/>
</dbReference>
<evidence type="ECO:0000256" key="2">
    <source>
        <dbReference type="ARBA" id="ARBA00023033"/>
    </source>
</evidence>
<dbReference type="PRINTS" id="PR00420">
    <property type="entry name" value="RNGMNOXGNASE"/>
</dbReference>
<evidence type="ECO:0000256" key="1">
    <source>
        <dbReference type="ARBA" id="ARBA00023002"/>
    </source>
</evidence>
<dbReference type="SUPFAM" id="SSF54373">
    <property type="entry name" value="FAD-linked reductases, C-terminal domain"/>
    <property type="match status" value="1"/>
</dbReference>
<name>A0ABQ1IPD8_9PROT</name>
<dbReference type="Gene3D" id="3.30.9.30">
    <property type="match status" value="1"/>
</dbReference>
<dbReference type="EMBL" id="BMDZ01000040">
    <property type="protein sequence ID" value="GGB48630.1"/>
    <property type="molecule type" value="Genomic_DNA"/>
</dbReference>
<evidence type="ECO:0000259" key="3">
    <source>
        <dbReference type="Pfam" id="PF01494"/>
    </source>
</evidence>
<protein>
    <submittedName>
        <fullName evidence="4">Flavin-dependent oxidoreductase</fullName>
    </submittedName>
</protein>
<keyword evidence="5" id="KW-1185">Reference proteome</keyword>
<proteinExistence type="predicted"/>
<evidence type="ECO:0000313" key="4">
    <source>
        <dbReference type="EMBL" id="GGB48630.1"/>
    </source>
</evidence>
<dbReference type="InterPro" id="IPR050493">
    <property type="entry name" value="FAD-dep_Monooxygenase_BioMet"/>
</dbReference>
<dbReference type="Proteomes" id="UP000603352">
    <property type="component" value="Unassembled WGS sequence"/>
</dbReference>
<feature type="domain" description="FAD-binding" evidence="3">
    <location>
        <begin position="2"/>
        <end position="361"/>
    </location>
</feature>
<keyword evidence="1" id="KW-0560">Oxidoreductase</keyword>
<gene>
    <name evidence="4" type="ORF">GCM10011505_32140</name>
</gene>
<dbReference type="InterPro" id="IPR002938">
    <property type="entry name" value="FAD-bd"/>
</dbReference>
<keyword evidence="2" id="KW-0503">Monooxygenase</keyword>